<dbReference type="WBParaSite" id="PSU_v2.g7139.t1">
    <property type="protein sequence ID" value="PSU_v2.g7139.t1"/>
    <property type="gene ID" value="PSU_v2.g7139"/>
</dbReference>
<dbReference type="Proteomes" id="UP000887577">
    <property type="component" value="Unplaced"/>
</dbReference>
<reference evidence="3" key="1">
    <citation type="submission" date="2022-11" db="UniProtKB">
        <authorList>
            <consortium name="WormBaseParasite"/>
        </authorList>
    </citation>
    <scope>IDENTIFICATION</scope>
</reference>
<feature type="region of interest" description="Disordered" evidence="1">
    <location>
        <begin position="58"/>
        <end position="93"/>
    </location>
</feature>
<evidence type="ECO:0000313" key="3">
    <source>
        <dbReference type="WBParaSite" id="PSU_v2.g7139.t1"/>
    </source>
</evidence>
<accession>A0A914Z5H1</accession>
<proteinExistence type="predicted"/>
<organism evidence="2 3">
    <name type="scientific">Panagrolaimus superbus</name>
    <dbReference type="NCBI Taxonomy" id="310955"/>
    <lineage>
        <taxon>Eukaryota</taxon>
        <taxon>Metazoa</taxon>
        <taxon>Ecdysozoa</taxon>
        <taxon>Nematoda</taxon>
        <taxon>Chromadorea</taxon>
        <taxon>Rhabditida</taxon>
        <taxon>Tylenchina</taxon>
        <taxon>Panagrolaimomorpha</taxon>
        <taxon>Panagrolaimoidea</taxon>
        <taxon>Panagrolaimidae</taxon>
        <taxon>Panagrolaimus</taxon>
    </lineage>
</organism>
<keyword evidence="2" id="KW-1185">Reference proteome</keyword>
<name>A0A914Z5H1_9BILA</name>
<feature type="compositionally biased region" description="Low complexity" evidence="1">
    <location>
        <begin position="69"/>
        <end position="92"/>
    </location>
</feature>
<evidence type="ECO:0000313" key="2">
    <source>
        <dbReference type="Proteomes" id="UP000887577"/>
    </source>
</evidence>
<evidence type="ECO:0000256" key="1">
    <source>
        <dbReference type="SAM" id="MobiDB-lite"/>
    </source>
</evidence>
<protein>
    <submittedName>
        <fullName evidence="3">Uncharacterized protein</fullName>
    </submittedName>
</protein>
<sequence length="111" mass="11904">MHLITRRLFSSSALSLIPEQHSIIDEDTEHSVMESESDISSKKSLDSKRIIIDHSINIQQKSIDEKSQTKASSSSTIPAAATGGSSSSTGSGIANKISNFLVRRKSNASNS</sequence>
<dbReference type="AlphaFoldDB" id="A0A914Z5H1"/>